<organism evidence="1 2">
    <name type="scientific">Duganella alba</name>
    <dbReference type="NCBI Taxonomy" id="2666081"/>
    <lineage>
        <taxon>Bacteria</taxon>
        <taxon>Pseudomonadati</taxon>
        <taxon>Pseudomonadota</taxon>
        <taxon>Betaproteobacteria</taxon>
        <taxon>Burkholderiales</taxon>
        <taxon>Oxalobacteraceae</taxon>
        <taxon>Telluria group</taxon>
        <taxon>Duganella</taxon>
    </lineage>
</organism>
<evidence type="ECO:0000313" key="2">
    <source>
        <dbReference type="Proteomes" id="UP000481037"/>
    </source>
</evidence>
<evidence type="ECO:0000313" key="1">
    <source>
        <dbReference type="EMBL" id="MRX08118.1"/>
    </source>
</evidence>
<reference evidence="1 2" key="1">
    <citation type="submission" date="2019-11" db="EMBL/GenBank/DDBJ databases">
        <title>Novel species isolated from a subtropical stream in China.</title>
        <authorList>
            <person name="Lu H."/>
        </authorList>
    </citation>
    <scope>NUCLEOTIDE SEQUENCE [LARGE SCALE GENOMIC DNA]</scope>
    <source>
        <strain evidence="1 2">FT25W</strain>
    </source>
</reference>
<dbReference type="Pfam" id="PF13711">
    <property type="entry name" value="DUF4160"/>
    <property type="match status" value="1"/>
</dbReference>
<comment type="caution">
    <text evidence="1">The sequence shown here is derived from an EMBL/GenBank/DDBJ whole genome shotgun (WGS) entry which is preliminary data.</text>
</comment>
<dbReference type="AlphaFoldDB" id="A0A6L5QF19"/>
<protein>
    <submittedName>
        <fullName evidence="1">DUF4160 domain-containing protein</fullName>
    </submittedName>
</protein>
<dbReference type="RefSeq" id="WP_154363929.1">
    <property type="nucleotide sequence ID" value="NZ_WKJM01000006.1"/>
</dbReference>
<dbReference type="Proteomes" id="UP000481037">
    <property type="component" value="Unassembled WGS sequence"/>
</dbReference>
<keyword evidence="2" id="KW-1185">Reference proteome</keyword>
<dbReference type="EMBL" id="WKJM01000006">
    <property type="protein sequence ID" value="MRX08118.1"/>
    <property type="molecule type" value="Genomic_DNA"/>
</dbReference>
<name>A0A6L5QF19_9BURK</name>
<sequence>MHVHVRGPGGEAKIWLEPEVRLASYRGIPPKTLRELLRLVREQRSLFVYCWKDYFDE</sequence>
<gene>
    <name evidence="1" type="ORF">GJ697_09765</name>
</gene>
<dbReference type="InterPro" id="IPR025427">
    <property type="entry name" value="DUF4160"/>
</dbReference>
<proteinExistence type="predicted"/>
<accession>A0A6L5QF19</accession>